<dbReference type="Pfam" id="PF03747">
    <property type="entry name" value="ADP_ribosyl_GH"/>
    <property type="match status" value="1"/>
</dbReference>
<dbReference type="GO" id="GO:0004649">
    <property type="term" value="F:poly(ADP-ribose) glycohydrolase activity"/>
    <property type="evidence" value="ECO:0007669"/>
    <property type="project" value="UniProtKB-EC"/>
</dbReference>
<accession>A0A9N9ZZ28</accession>
<evidence type="ECO:0000256" key="18">
    <source>
        <dbReference type="ARBA" id="ARBA00042398"/>
    </source>
</evidence>
<evidence type="ECO:0000313" key="26">
    <source>
        <dbReference type="EMBL" id="CAH0380613.1"/>
    </source>
</evidence>
<dbReference type="PANTHER" id="PTHR16222:SF24">
    <property type="entry name" value="ADP-RIBOSYLHYDROLASE ARH3"/>
    <property type="match status" value="1"/>
</dbReference>
<evidence type="ECO:0000256" key="7">
    <source>
        <dbReference type="ARBA" id="ARBA00012255"/>
    </source>
</evidence>
<evidence type="ECO:0000256" key="14">
    <source>
        <dbReference type="ARBA" id="ARBA00023128"/>
    </source>
</evidence>
<dbReference type="EC" id="3.2.1.143" evidence="7"/>
<keyword evidence="27" id="KW-1185">Reference proteome</keyword>
<feature type="binding site" evidence="25">
    <location>
        <position position="64"/>
    </location>
    <ligand>
        <name>Mg(2+)</name>
        <dbReference type="ChEBI" id="CHEBI:18420"/>
        <label>1</label>
    </ligand>
</feature>
<evidence type="ECO:0000256" key="10">
    <source>
        <dbReference type="ARBA" id="ARBA00022723"/>
    </source>
</evidence>
<gene>
    <name evidence="26" type="ORF">BEMITA_LOCUS348</name>
</gene>
<evidence type="ECO:0000256" key="21">
    <source>
        <dbReference type="ARBA" id="ARBA00042850"/>
    </source>
</evidence>
<evidence type="ECO:0000256" key="20">
    <source>
        <dbReference type="ARBA" id="ARBA00042722"/>
    </source>
</evidence>
<feature type="binding site" evidence="25">
    <location>
        <position position="65"/>
    </location>
    <ligand>
        <name>Mg(2+)</name>
        <dbReference type="ChEBI" id="CHEBI:18420"/>
        <label>1</label>
    </ligand>
</feature>
<keyword evidence="13 25" id="KW-0460">Magnesium</keyword>
<dbReference type="PANTHER" id="PTHR16222">
    <property type="entry name" value="ADP-RIBOSYLGLYCOHYDROLASE"/>
    <property type="match status" value="1"/>
</dbReference>
<keyword evidence="16" id="KW-0539">Nucleus</keyword>
<evidence type="ECO:0000256" key="22">
    <source>
        <dbReference type="ARBA" id="ARBA00043187"/>
    </source>
</evidence>
<dbReference type="Proteomes" id="UP001152759">
    <property type="component" value="Chromosome 1"/>
</dbReference>
<evidence type="ECO:0000256" key="1">
    <source>
        <dbReference type="ARBA" id="ARBA00004123"/>
    </source>
</evidence>
<evidence type="ECO:0000256" key="12">
    <source>
        <dbReference type="ARBA" id="ARBA00022801"/>
    </source>
</evidence>
<proteinExistence type="inferred from homology"/>
<organism evidence="26 27">
    <name type="scientific">Bemisia tabaci</name>
    <name type="common">Sweetpotato whitefly</name>
    <name type="synonym">Aleurodes tabaci</name>
    <dbReference type="NCBI Taxonomy" id="7038"/>
    <lineage>
        <taxon>Eukaryota</taxon>
        <taxon>Metazoa</taxon>
        <taxon>Ecdysozoa</taxon>
        <taxon>Arthropoda</taxon>
        <taxon>Hexapoda</taxon>
        <taxon>Insecta</taxon>
        <taxon>Pterygota</taxon>
        <taxon>Neoptera</taxon>
        <taxon>Paraneoptera</taxon>
        <taxon>Hemiptera</taxon>
        <taxon>Sternorrhyncha</taxon>
        <taxon>Aleyrodoidea</taxon>
        <taxon>Aleyrodidae</taxon>
        <taxon>Aleyrodinae</taxon>
        <taxon>Bemisia</taxon>
    </lineage>
</organism>
<dbReference type="InterPro" id="IPR005502">
    <property type="entry name" value="Ribosyl_crysJ1"/>
</dbReference>
<evidence type="ECO:0000256" key="2">
    <source>
        <dbReference type="ARBA" id="ARBA00004286"/>
    </source>
</evidence>
<feature type="binding site" evidence="25">
    <location>
        <position position="308"/>
    </location>
    <ligand>
        <name>Mg(2+)</name>
        <dbReference type="ChEBI" id="CHEBI:18420"/>
        <label>1</label>
    </ligand>
</feature>
<dbReference type="GO" id="GO:0005759">
    <property type="term" value="C:mitochondrial matrix"/>
    <property type="evidence" value="ECO:0007669"/>
    <property type="project" value="UniProtKB-SubCell"/>
</dbReference>
<reference evidence="26" key="1">
    <citation type="submission" date="2021-12" db="EMBL/GenBank/DDBJ databases">
        <authorList>
            <person name="King R."/>
        </authorList>
    </citation>
    <scope>NUCLEOTIDE SEQUENCE</scope>
</reference>
<dbReference type="Gene3D" id="1.10.4080.10">
    <property type="entry name" value="ADP-ribosylation/Crystallin J1"/>
    <property type="match status" value="1"/>
</dbReference>
<dbReference type="InterPro" id="IPR050792">
    <property type="entry name" value="ADP-ribosylglycohydrolase"/>
</dbReference>
<feature type="binding site" evidence="25">
    <location>
        <position position="66"/>
    </location>
    <ligand>
        <name>Mg(2+)</name>
        <dbReference type="ChEBI" id="CHEBI:18420"/>
        <label>1</label>
    </ligand>
</feature>
<dbReference type="GO" id="GO:0140290">
    <property type="term" value="P:peptidyl-serine ADP-deribosylation"/>
    <property type="evidence" value="ECO:0007669"/>
    <property type="project" value="UniProtKB-ARBA"/>
</dbReference>
<evidence type="ECO:0000256" key="6">
    <source>
        <dbReference type="ARBA" id="ARBA00011245"/>
    </source>
</evidence>
<comment type="catalytic activity">
    <reaction evidence="24">
        <text>alpha-NAD(+) + H2O = ADP-D-ribose + nicotinamide + H(+)</text>
        <dbReference type="Rhea" id="RHEA:68792"/>
        <dbReference type="ChEBI" id="CHEBI:15377"/>
        <dbReference type="ChEBI" id="CHEBI:15378"/>
        <dbReference type="ChEBI" id="CHEBI:17154"/>
        <dbReference type="ChEBI" id="CHEBI:57967"/>
        <dbReference type="ChEBI" id="CHEBI:77017"/>
    </reaction>
</comment>
<dbReference type="InterPro" id="IPR036705">
    <property type="entry name" value="Ribosyl_crysJ1_sf"/>
</dbReference>
<evidence type="ECO:0000256" key="25">
    <source>
        <dbReference type="PIRSR" id="PIRSR605502-1"/>
    </source>
</evidence>
<dbReference type="EMBL" id="OU963862">
    <property type="protein sequence ID" value="CAH0380613.1"/>
    <property type="molecule type" value="Genomic_DNA"/>
</dbReference>
<evidence type="ECO:0000256" key="17">
    <source>
        <dbReference type="ARBA" id="ARBA00041057"/>
    </source>
</evidence>
<evidence type="ECO:0000256" key="19">
    <source>
        <dbReference type="ARBA" id="ARBA00042471"/>
    </source>
</evidence>
<evidence type="ECO:0000256" key="15">
    <source>
        <dbReference type="ARBA" id="ARBA00023204"/>
    </source>
</evidence>
<dbReference type="GO" id="GO:0046872">
    <property type="term" value="F:metal ion binding"/>
    <property type="evidence" value="ECO:0007669"/>
    <property type="project" value="UniProtKB-KW"/>
</dbReference>
<comment type="subunit">
    <text evidence="6">Monomer.</text>
</comment>
<keyword evidence="10 25" id="KW-0479">Metal-binding</keyword>
<dbReference type="GO" id="GO:0005694">
    <property type="term" value="C:chromosome"/>
    <property type="evidence" value="ECO:0007669"/>
    <property type="project" value="UniProtKB-SubCell"/>
</dbReference>
<evidence type="ECO:0000256" key="4">
    <source>
        <dbReference type="ARBA" id="ARBA00004496"/>
    </source>
</evidence>
<dbReference type="FunFam" id="1.10.4080.10:FF:000001">
    <property type="entry name" value="ADP-ribose glycohydrolase ARH3"/>
    <property type="match status" value="1"/>
</dbReference>
<keyword evidence="15" id="KW-0234">DNA repair</keyword>
<dbReference type="KEGG" id="btab:109036142"/>
<feature type="binding site" evidence="25">
    <location>
        <position position="306"/>
    </location>
    <ligand>
        <name>Mg(2+)</name>
        <dbReference type="ChEBI" id="CHEBI:18420"/>
        <label>1</label>
    </ligand>
</feature>
<keyword evidence="12" id="KW-0378">Hydrolase</keyword>
<protein>
    <recommendedName>
        <fullName evidence="17">ADP-ribosylhydrolase ARH3</fullName>
        <ecNumber evidence="7">3.2.1.143</ecNumber>
    </recommendedName>
    <alternativeName>
        <fullName evidence="18">ADP-ribose glycohydrolase ARH3</fullName>
    </alternativeName>
    <alternativeName>
        <fullName evidence="19">ADP-ribosylhydrolase 3</fullName>
    </alternativeName>
    <alternativeName>
        <fullName evidence="22">O-acetyl-ADP-ribose deacetylase ARH3</fullName>
    </alternativeName>
    <alternativeName>
        <fullName evidence="23">Poly(ADP-ribose) glycohydrolase ARH3</fullName>
    </alternativeName>
    <alternativeName>
        <fullName evidence="21">[Protein ADP-ribosylarginine] hydrolase-like protein 2</fullName>
    </alternativeName>
    <alternativeName>
        <fullName evidence="20">[Protein ADP-ribosylserine] hydrolase</fullName>
    </alternativeName>
</protein>
<keyword evidence="11" id="KW-0227">DNA damage</keyword>
<keyword evidence="9" id="KW-0963">Cytoplasm</keyword>
<comment type="cofactor">
    <cofactor evidence="25">
        <name>Mg(2+)</name>
        <dbReference type="ChEBI" id="CHEBI:18420"/>
    </cofactor>
    <text evidence="25">Binds 2 magnesium ions per subunit.</text>
</comment>
<name>A0A9N9ZZ28_BEMTA</name>
<comment type="subcellular location">
    <subcellularLocation>
        <location evidence="2">Chromosome</location>
    </subcellularLocation>
    <subcellularLocation>
        <location evidence="4">Cytoplasm</location>
    </subcellularLocation>
    <subcellularLocation>
        <location evidence="3">Mitochondrion matrix</location>
    </subcellularLocation>
    <subcellularLocation>
        <location evidence="1">Nucleus</location>
    </subcellularLocation>
</comment>
<evidence type="ECO:0000256" key="9">
    <source>
        <dbReference type="ARBA" id="ARBA00022490"/>
    </source>
</evidence>
<dbReference type="SUPFAM" id="SSF101478">
    <property type="entry name" value="ADP-ribosylglycohydrolase"/>
    <property type="match status" value="1"/>
</dbReference>
<dbReference type="AlphaFoldDB" id="A0A9N9ZZ28"/>
<dbReference type="GO" id="GO:0006281">
    <property type="term" value="P:DNA repair"/>
    <property type="evidence" value="ECO:0007669"/>
    <property type="project" value="UniProtKB-KW"/>
</dbReference>
<evidence type="ECO:0000256" key="5">
    <source>
        <dbReference type="ARBA" id="ARBA00010702"/>
    </source>
</evidence>
<keyword evidence="8" id="KW-0158">Chromosome</keyword>
<evidence type="ECO:0000256" key="3">
    <source>
        <dbReference type="ARBA" id="ARBA00004305"/>
    </source>
</evidence>
<evidence type="ECO:0000256" key="11">
    <source>
        <dbReference type="ARBA" id="ARBA00022763"/>
    </source>
</evidence>
<feature type="binding site" evidence="25">
    <location>
        <position position="309"/>
    </location>
    <ligand>
        <name>Mg(2+)</name>
        <dbReference type="ChEBI" id="CHEBI:18420"/>
        <label>1</label>
    </ligand>
</feature>
<comment type="similarity">
    <text evidence="5">Belongs to the ADP-ribosylglycohydrolase family.</text>
</comment>
<evidence type="ECO:0000256" key="13">
    <source>
        <dbReference type="ARBA" id="ARBA00022842"/>
    </source>
</evidence>
<evidence type="ECO:0000256" key="16">
    <source>
        <dbReference type="ARBA" id="ARBA00023242"/>
    </source>
</evidence>
<dbReference type="GO" id="GO:0005634">
    <property type="term" value="C:nucleus"/>
    <property type="evidence" value="ECO:0007669"/>
    <property type="project" value="UniProtKB-SubCell"/>
</dbReference>
<evidence type="ECO:0000313" key="27">
    <source>
        <dbReference type="Proteomes" id="UP001152759"/>
    </source>
</evidence>
<evidence type="ECO:0000256" key="24">
    <source>
        <dbReference type="ARBA" id="ARBA00049015"/>
    </source>
</evidence>
<evidence type="ECO:0000256" key="8">
    <source>
        <dbReference type="ARBA" id="ARBA00022454"/>
    </source>
</evidence>
<evidence type="ECO:0000256" key="23">
    <source>
        <dbReference type="ARBA" id="ARBA00043193"/>
    </source>
</evidence>
<sequence length="359" mass="40217">MMARYNVPNEVLKSKFRACLAGVVLGDCLGVPFEGIEKVVKRDLSDFLNALDQPDAKLAPLRYSDDTAMTRSIAESLVENQKVDENDIAQRFTDVYFKEPNRGYGEGVVQVFTKWRTSLDDLWNPAKEQYNGDGSYGNGGAMRVAPIALFCHNSHDLLVKTVTSVTKLTHTNPLAISGALFQSMAIQQALSLDPDEKLDEKIFLKNLREKIEAIEETIYDDHGFDLGKNWYYRNRINIIEKLLEECRLKNVSDEEVVSSLGHYVDALNSVPTALFCFLRSTQKIPHIQTNNALRRTIEYAISLGGDTDTIASMAAALVGSYYGEEVIPQYYLKHTEAGKELAHLGEKLYDLVAPDLPPK</sequence>
<keyword evidence="14" id="KW-0496">Mitochondrion</keyword>